<name>A0AAJ4IG09_9VIBR</name>
<dbReference type="InterPro" id="IPR027417">
    <property type="entry name" value="P-loop_NTPase"/>
</dbReference>
<dbReference type="PANTHER" id="PTHR40690:SF1">
    <property type="entry name" value="DUF1611 DOMAIN-CONTAINING PROTEIN"/>
    <property type="match status" value="1"/>
</dbReference>
<dbReference type="Gene3D" id="3.40.50.300">
    <property type="entry name" value="P-loop containing nucleotide triphosphate hydrolases"/>
    <property type="match status" value="1"/>
</dbReference>
<reference evidence="3 4" key="1">
    <citation type="submission" date="2020-11" db="EMBL/GenBank/DDBJ databases">
        <title>Complete and Circularized Genome Assembly of a human isolate of Vibrio navarrensis biotype pommerensis with MiSeq and MinION Sequence Data.</title>
        <authorList>
            <person name="Schwartz K."/>
            <person name="Borowiak M."/>
            <person name="Deneke C."/>
            <person name="Balau V."/>
            <person name="Metelmann C."/>
            <person name="Strauch E."/>
        </authorList>
    </citation>
    <scope>NUCLEOTIDE SEQUENCE [LARGE SCALE GENOMIC DNA]</scope>
    <source>
        <strain evidence="3 4">20-VB00237</strain>
    </source>
</reference>
<dbReference type="Gene3D" id="3.40.50.720">
    <property type="entry name" value="NAD(P)-binding Rossmann-like Domain"/>
    <property type="match status" value="1"/>
</dbReference>
<gene>
    <name evidence="3" type="ORF">I3X05_18595</name>
</gene>
<feature type="domain" description="D-glutamate N-acetyltransferase-like N-terminal" evidence="2">
    <location>
        <begin position="75"/>
        <end position="172"/>
    </location>
</feature>
<dbReference type="EMBL" id="CP065218">
    <property type="protein sequence ID" value="QPL56113.1"/>
    <property type="molecule type" value="Genomic_DNA"/>
</dbReference>
<evidence type="ECO:0000259" key="1">
    <source>
        <dbReference type="Pfam" id="PF07755"/>
    </source>
</evidence>
<proteinExistence type="predicted"/>
<evidence type="ECO:0000259" key="2">
    <source>
        <dbReference type="Pfam" id="PF17396"/>
    </source>
</evidence>
<accession>A0AAJ4IG09</accession>
<dbReference type="AlphaFoldDB" id="A0AAJ4IG09"/>
<dbReference type="PANTHER" id="PTHR40690">
    <property type="entry name" value="GLL3100 PROTEIN"/>
    <property type="match status" value="1"/>
</dbReference>
<dbReference type="Proteomes" id="UP000594435">
    <property type="component" value="Chromosome 2"/>
</dbReference>
<sequence>MSQSTNKLGSRLITSESLYSLPRSKALPKPSLLRSQRETATVYCEGFFGESRGKTTNGLVRESNRFKIVSVIDSTKAGQDSGAYLYGHDNGIPICPSLSQAIAVSDWIPDYFIYGLSPESGRLSLVERQLILTAMRLGMNIIIGLHEFLTDDPEFVEAAKKNRVRIIDVIKPRPIDKLELFSNRIQKVLCPRILVMGTDCAIGKRTTALALTKVLERYGLNVVMITTGQTGLIQGTRYGVALEAIPLQYCVGELEAIIVEAYEEEGPDVFVIEGQGALGHPCFCTSASIIRGSQPHAVILQHSPTRVYLSGSEQYLMPELGSEIELIELFSGAPVIGIMLNSQGLDEQSITDVISNYTEKYHRPVAELFTVSDEYLIEMIVNIFPELDLDSITV</sequence>
<protein>
    <submittedName>
        <fullName evidence="3">DUF1611 domain-containing protein</fullName>
    </submittedName>
</protein>
<evidence type="ECO:0000313" key="3">
    <source>
        <dbReference type="EMBL" id="QPL56113.1"/>
    </source>
</evidence>
<dbReference type="Pfam" id="PF17396">
    <property type="entry name" value="DUF1611_N"/>
    <property type="match status" value="1"/>
</dbReference>
<dbReference type="RefSeq" id="WP_045570388.1">
    <property type="nucleotide sequence ID" value="NZ_CP065218.1"/>
</dbReference>
<dbReference type="InterPro" id="IPR035402">
    <property type="entry name" value="DgcN-like_N"/>
</dbReference>
<dbReference type="SUPFAM" id="SSF52540">
    <property type="entry name" value="P-loop containing nucleoside triphosphate hydrolases"/>
    <property type="match status" value="1"/>
</dbReference>
<evidence type="ECO:0000313" key="4">
    <source>
        <dbReference type="Proteomes" id="UP000594435"/>
    </source>
</evidence>
<organism evidence="3 4">
    <name type="scientific">Vibrio navarrensis</name>
    <dbReference type="NCBI Taxonomy" id="29495"/>
    <lineage>
        <taxon>Bacteria</taxon>
        <taxon>Pseudomonadati</taxon>
        <taxon>Pseudomonadota</taxon>
        <taxon>Gammaproteobacteria</taxon>
        <taxon>Vibrionales</taxon>
        <taxon>Vibrionaceae</taxon>
        <taxon>Vibrio</taxon>
    </lineage>
</organism>
<dbReference type="Pfam" id="PF07755">
    <property type="entry name" value="DUF1611"/>
    <property type="match status" value="1"/>
</dbReference>
<feature type="domain" description="D-glutamate N-acetyltransferase-like C-terminal" evidence="1">
    <location>
        <begin position="181"/>
        <end position="372"/>
    </location>
</feature>
<dbReference type="PIRSF" id="PIRSF026760">
    <property type="entry name" value="UCP026760"/>
    <property type="match status" value="1"/>
</dbReference>
<dbReference type="InterPro" id="IPR035086">
    <property type="entry name" value="DgcN-like_C"/>
</dbReference>
<dbReference type="InterPro" id="IPR011669">
    <property type="entry name" value="DgcN-like"/>
</dbReference>